<dbReference type="Gene3D" id="2.60.120.10">
    <property type="entry name" value="Jelly Rolls"/>
    <property type="match status" value="1"/>
</dbReference>
<dbReference type="GO" id="GO:0005802">
    <property type="term" value="C:trans-Golgi network"/>
    <property type="evidence" value="ECO:0007669"/>
    <property type="project" value="TreeGrafter"/>
</dbReference>
<feature type="compositionally biased region" description="Basic and acidic residues" evidence="1">
    <location>
        <begin position="10"/>
        <end position="22"/>
    </location>
</feature>
<dbReference type="InterPro" id="IPR011051">
    <property type="entry name" value="RmlC_Cupin_sf"/>
</dbReference>
<accession>A0AAP0M7N0</accession>
<dbReference type="PANTHER" id="PTHR37742">
    <property type="entry name" value="OS01G0810200 PROTEIN"/>
    <property type="match status" value="1"/>
</dbReference>
<organism evidence="2 3">
    <name type="scientific">Citrus x changshan-huyou</name>
    <dbReference type="NCBI Taxonomy" id="2935761"/>
    <lineage>
        <taxon>Eukaryota</taxon>
        <taxon>Viridiplantae</taxon>
        <taxon>Streptophyta</taxon>
        <taxon>Embryophyta</taxon>
        <taxon>Tracheophyta</taxon>
        <taxon>Spermatophyta</taxon>
        <taxon>Magnoliopsida</taxon>
        <taxon>eudicotyledons</taxon>
        <taxon>Gunneridae</taxon>
        <taxon>Pentapetalae</taxon>
        <taxon>rosids</taxon>
        <taxon>malvids</taxon>
        <taxon>Sapindales</taxon>
        <taxon>Rutaceae</taxon>
        <taxon>Aurantioideae</taxon>
        <taxon>Citrus</taxon>
    </lineage>
</organism>
<dbReference type="FunFam" id="2.60.120.10:FF:000102">
    <property type="entry name" value="Cupin, RmlC-type"/>
    <property type="match status" value="1"/>
</dbReference>
<evidence type="ECO:0000313" key="2">
    <source>
        <dbReference type="EMBL" id="KAK9194289.1"/>
    </source>
</evidence>
<proteinExistence type="predicted"/>
<evidence type="ECO:0000313" key="3">
    <source>
        <dbReference type="Proteomes" id="UP001428341"/>
    </source>
</evidence>
<reference evidence="2 3" key="1">
    <citation type="submission" date="2024-05" db="EMBL/GenBank/DDBJ databases">
        <title>Haplotype-resolved chromosome-level genome assembly of Huyou (Citrus changshanensis).</title>
        <authorList>
            <person name="Miao C."/>
            <person name="Chen W."/>
            <person name="Wu Y."/>
            <person name="Wang L."/>
            <person name="Zhao S."/>
            <person name="Grierson D."/>
            <person name="Xu C."/>
            <person name="Chen K."/>
        </authorList>
    </citation>
    <scope>NUCLEOTIDE SEQUENCE [LARGE SCALE GENOMIC DNA]</scope>
    <source>
        <strain evidence="2">01-14</strain>
        <tissue evidence="2">Leaf</tissue>
    </source>
</reference>
<comment type="caution">
    <text evidence="2">The sequence shown here is derived from an EMBL/GenBank/DDBJ whole genome shotgun (WGS) entry which is preliminary data.</text>
</comment>
<sequence length="241" mass="26753">MGLNCSPATDEVKLVKEPNGKEEDTETDTDWIRPTCSDISIILNFLKRPQAFPFLLSIFVLLTWLSLRLQHSSSQFELNKNNHEKWSSTKDDDVKANLVRFKSDHLPSLILKDRRGWLLNPISLAIDAGVKGGAVSCVSLHVGEIQPGALRGNHRHYTLNETFVIWGAKTKFRLENNQIDDKGYAEVIVGADEVAIAASPQGTAHALVNADLIHSTFFIGCQDGVINNNASTSDFNVWKDL</sequence>
<gene>
    <name evidence="2" type="ORF">WN944_004993</name>
</gene>
<dbReference type="GO" id="GO:0005768">
    <property type="term" value="C:endosome"/>
    <property type="evidence" value="ECO:0007669"/>
    <property type="project" value="TreeGrafter"/>
</dbReference>
<keyword evidence="3" id="KW-1185">Reference proteome</keyword>
<dbReference type="PANTHER" id="PTHR37742:SF1">
    <property type="entry name" value="OS01G0810200 PROTEIN"/>
    <property type="match status" value="1"/>
</dbReference>
<dbReference type="InterPro" id="IPR014710">
    <property type="entry name" value="RmlC-like_jellyroll"/>
</dbReference>
<dbReference type="AlphaFoldDB" id="A0AAP0M7N0"/>
<name>A0AAP0M7N0_9ROSI</name>
<dbReference type="Proteomes" id="UP001428341">
    <property type="component" value="Unassembled WGS sequence"/>
</dbReference>
<evidence type="ECO:0000256" key="1">
    <source>
        <dbReference type="SAM" id="MobiDB-lite"/>
    </source>
</evidence>
<protein>
    <submittedName>
        <fullName evidence="2">Uncharacterized protein</fullName>
    </submittedName>
</protein>
<feature type="region of interest" description="Disordered" evidence="1">
    <location>
        <begin position="1"/>
        <end position="28"/>
    </location>
</feature>
<dbReference type="SUPFAM" id="SSF51182">
    <property type="entry name" value="RmlC-like cupins"/>
    <property type="match status" value="1"/>
</dbReference>
<dbReference type="EMBL" id="JBCGBO010000006">
    <property type="protein sequence ID" value="KAK9194289.1"/>
    <property type="molecule type" value="Genomic_DNA"/>
</dbReference>